<dbReference type="Gene3D" id="3.10.310.70">
    <property type="match status" value="1"/>
</dbReference>
<gene>
    <name evidence="3" type="ORF">HELGO_WM15737</name>
</gene>
<dbReference type="GO" id="GO:0016810">
    <property type="term" value="F:hydrolase activity, acting on carbon-nitrogen (but not peptide) bonds"/>
    <property type="evidence" value="ECO:0007669"/>
    <property type="project" value="InterPro"/>
</dbReference>
<dbReference type="PROSITE" id="PS51257">
    <property type="entry name" value="PROKAR_LIPOPROTEIN"/>
    <property type="match status" value="1"/>
</dbReference>
<proteinExistence type="predicted"/>
<protein>
    <submittedName>
        <fullName evidence="3">Amidohydrolase</fullName>
    </submittedName>
</protein>
<evidence type="ECO:0000256" key="1">
    <source>
        <dbReference type="SAM" id="SignalP"/>
    </source>
</evidence>
<feature type="chain" id="PRO_5027948226" evidence="1">
    <location>
        <begin position="24"/>
        <end position="572"/>
    </location>
</feature>
<evidence type="ECO:0000259" key="2">
    <source>
        <dbReference type="Pfam" id="PF07969"/>
    </source>
</evidence>
<dbReference type="CDD" id="cd01300">
    <property type="entry name" value="YtcJ_like"/>
    <property type="match status" value="1"/>
</dbReference>
<dbReference type="PANTHER" id="PTHR22642">
    <property type="entry name" value="IMIDAZOLONEPROPIONASE"/>
    <property type="match status" value="1"/>
</dbReference>
<dbReference type="AlphaFoldDB" id="A0A6S6TWE1"/>
<dbReference type="InterPro" id="IPR033932">
    <property type="entry name" value="YtcJ-like"/>
</dbReference>
<organism evidence="3">
    <name type="scientific">uncultured Thiotrichaceae bacterium</name>
    <dbReference type="NCBI Taxonomy" id="298394"/>
    <lineage>
        <taxon>Bacteria</taxon>
        <taxon>Pseudomonadati</taxon>
        <taxon>Pseudomonadota</taxon>
        <taxon>Gammaproteobacteria</taxon>
        <taxon>Thiotrichales</taxon>
        <taxon>Thiotrichaceae</taxon>
        <taxon>environmental samples</taxon>
    </lineage>
</organism>
<keyword evidence="1" id="KW-0732">Signal</keyword>
<sequence>MVIKMYNLFWVLMLVLLSACSEKDSQPTTTAVPDREPDVAATGQLFFNGDIYTVNEQQPWVEAVHVIDGKIAFAGSETEARSQAGIGVELVDLDGAMMMPGIQDVHMHPLEAKSPFAGTCVLSSTEDDPENFVAELKVCAPDQLATDWVLGSGHSVFTLLDAERLPVEILDEAIPDRPALIMAETSHSVWVNSKALALAGIDKNTPNPVGGVIVKDADSGEPTGLLFDAAGDVLMSLVWLSTAEIKKLNYQGLLEALKEVNSYGITSVVEGRTYWKREFQDAWFQAERDGKLTVRAMLNLWAYPAEDDDHQIATIKSLYHDKPDSLVRIRQVKVYSDGILINSTAAMLEAYLETLGEIPGKNGLNYFTEQRLAKYIRELGDFDFHIHAIGDRGVRESLNAIEAAGNAEARHRLTHLEVVNIDDYLRFKSLGVIADMQVAGHFTQPENWNENEFLIGNRSSPLVPLRSLYHTGAKVTLSSDWDVSTLSPFVGMQNALTRKPQNMPDMAAVIKAYTLTPAYALRQEATTGSIEVGKYADLIVLDQNLLEVAATQVSKTKVLETYLAGKRVYSAE</sequence>
<dbReference type="Gene3D" id="2.30.40.10">
    <property type="entry name" value="Urease, subunit C, domain 1"/>
    <property type="match status" value="1"/>
</dbReference>
<dbReference type="Gene3D" id="3.20.20.140">
    <property type="entry name" value="Metal-dependent hydrolases"/>
    <property type="match status" value="1"/>
</dbReference>
<feature type="signal peptide" evidence="1">
    <location>
        <begin position="1"/>
        <end position="23"/>
    </location>
</feature>
<reference evidence="3" key="1">
    <citation type="submission" date="2020-01" db="EMBL/GenBank/DDBJ databases">
        <authorList>
            <person name="Meier V. D."/>
            <person name="Meier V D."/>
        </authorList>
    </citation>
    <scope>NUCLEOTIDE SEQUENCE</scope>
    <source>
        <strain evidence="3">HLG_WM_MAG_09</strain>
    </source>
</reference>
<dbReference type="InterPro" id="IPR013108">
    <property type="entry name" value="Amidohydro_3"/>
</dbReference>
<evidence type="ECO:0000313" key="3">
    <source>
        <dbReference type="EMBL" id="CAA6821060.1"/>
    </source>
</evidence>
<keyword evidence="3" id="KW-0378">Hydrolase</keyword>
<dbReference type="InterPro" id="IPR011059">
    <property type="entry name" value="Metal-dep_hydrolase_composite"/>
</dbReference>
<feature type="domain" description="Amidohydrolase 3" evidence="2">
    <location>
        <begin position="89"/>
        <end position="569"/>
    </location>
</feature>
<dbReference type="SUPFAM" id="SSF51338">
    <property type="entry name" value="Composite domain of metallo-dependent hydrolases"/>
    <property type="match status" value="1"/>
</dbReference>
<dbReference type="InterPro" id="IPR032466">
    <property type="entry name" value="Metal_Hydrolase"/>
</dbReference>
<dbReference type="Pfam" id="PF07969">
    <property type="entry name" value="Amidohydro_3"/>
    <property type="match status" value="1"/>
</dbReference>
<dbReference type="SUPFAM" id="SSF51556">
    <property type="entry name" value="Metallo-dependent hydrolases"/>
    <property type="match status" value="1"/>
</dbReference>
<name>A0A6S6TWE1_9GAMM</name>
<dbReference type="EMBL" id="CACVAT010000352">
    <property type="protein sequence ID" value="CAA6821060.1"/>
    <property type="molecule type" value="Genomic_DNA"/>
</dbReference>
<dbReference type="PANTHER" id="PTHR22642:SF2">
    <property type="entry name" value="PROTEIN LONG AFTER FAR-RED 3"/>
    <property type="match status" value="1"/>
</dbReference>
<accession>A0A6S6TWE1</accession>